<dbReference type="PROSITE" id="PS50828">
    <property type="entry name" value="SMR"/>
    <property type="match status" value="1"/>
</dbReference>
<gene>
    <name evidence="4" type="ORF">PTTT1_LOCUS45412</name>
</gene>
<dbReference type="Proteomes" id="UP000836788">
    <property type="component" value="Chromosome 5"/>
</dbReference>
<keyword evidence="1" id="KW-0677">Repeat</keyword>
<dbReference type="EMBL" id="OU594946">
    <property type="protein sequence ID" value="CAG9290631.1"/>
    <property type="molecule type" value="Genomic_DNA"/>
</dbReference>
<dbReference type="Pfam" id="PF01713">
    <property type="entry name" value="Smr"/>
    <property type="match status" value="1"/>
</dbReference>
<dbReference type="Gene3D" id="1.25.40.10">
    <property type="entry name" value="Tetratricopeptide repeat domain"/>
    <property type="match status" value="2"/>
</dbReference>
<sequence length="1225" mass="135755">MFHFFVLVDLVLWTPSPVTGYILPAARPHTRSSAGRHRVERTNTRYSCLPASSRALSKSRVTADMMVLEEKNIPTSERNEASNEVAGRLWTYASYLQRVRRQEQQREISSDVRPQSKAATSLAYFLETNVCRDADDEREPLSRAFTQAIHIAADAQNYRLILRLVDAVLYYAKADSDPQCVVDPRIVGEAVQGIARTRASVGKIKTLWKRMYAHPALAAPVGSRQVNAMLQALESRGKSRAVVDLYHEASSQSNATDAYSLSIALNALTASVTDDQAPVKPEPLPSLYRSRFAVWQSNCWQWNEALILLGHGLETNKVNNPAVSALLQLNDRASRAFTAHRGPQLALAVLDIMREHNIVPDTVTVTLVLSSLGREWEIALTLLESMKPCNSTSTPSSSWSLPEPNEFCYSATMAICARSRQYQLSLELLNDMRRNSALQINTVVYNSVLQALVGNNRRREGKVKKAQRKKAQDRVRAMFQILGHMEEDIQRQLDTRPNTNTYNTILLILATSGKLMGEREWVDIRETFPAYFHDDDDDLVVTSNPGSLARYFLNDMAAKSVERSALTYRNAILASSASHVELVLNMLKLAEAAIPAFASDRGSIYNAALTVMANAGYAKEVLALFSKMTNIGVIPNSETTGAIITALARGQQTKSIPSFLSHLAGMRKEGKVTLFAGVQLDLTSLPHNSQSDFSLALSLCLTRNDYKSAKDVLEVMRTVGCIPTAESLERIAMAYARGAMTKPFGARNFPDGQAYRLKESRAKARNAYDLTVGMEGASLELLAIVSKACAHVGYFDESMFLLREIHRMILASQSLSNALPNCGLQSSNFSLEAVHRKILHSCANAGNVTAALDFVGNIQQTSRKLRRINGRSQELALAKGIKMDRFTSKSYSCKGETMSKVQLGMQAEDWKSLIIAGSKSGHWRVCLSTLQFLQPYLDNIRPSKVSDEYGLNRMEKEYESISKALTWAVKCMSVRSQYGWAIRAIQDWLEWTDRRPPREAVSAAVRVLSTRGRGDEIISLLEKCLSIPSTGPSATNSYEVGIYVEAITTLYRDGLYESADDAFIRAVANGILPLQLENCDTRGNRRIVLDLHGMNVAVAHSAVRIALHQEILTASWNHSTVASNEFVIVTGRGQKSAFKMRPVLRPEVQRMLVEEFYPPLSTLSVPGNLGALTIPREDICSWLNHQREQKGARMMSIAAVLRNLSSGKRLHAALSKANELDPGGP</sequence>
<dbReference type="PANTHER" id="PTHR47942">
    <property type="entry name" value="TETRATRICOPEPTIDE REPEAT (TPR)-LIKE SUPERFAMILY PROTEIN-RELATED"/>
    <property type="match status" value="1"/>
</dbReference>
<evidence type="ECO:0000259" key="3">
    <source>
        <dbReference type="PROSITE" id="PS50828"/>
    </source>
</evidence>
<accession>A0A8J9T4N5</accession>
<keyword evidence="2" id="KW-0732">Signal</keyword>
<dbReference type="InterPro" id="IPR036063">
    <property type="entry name" value="Smr_dom_sf"/>
</dbReference>
<dbReference type="InterPro" id="IPR002625">
    <property type="entry name" value="Smr_dom"/>
</dbReference>
<evidence type="ECO:0000256" key="2">
    <source>
        <dbReference type="SAM" id="SignalP"/>
    </source>
</evidence>
<dbReference type="InterPro" id="IPR051222">
    <property type="entry name" value="PPR/CCM1_RNA-binding"/>
</dbReference>
<feature type="chain" id="PRO_5035424819" description="Smr domain-containing protein" evidence="2">
    <location>
        <begin position="21"/>
        <end position="1225"/>
    </location>
</feature>
<name>A0A8J9T4N5_PHATR</name>
<dbReference type="AlphaFoldDB" id="A0A8J9T4N5"/>
<dbReference type="PANTHER" id="PTHR47942:SF63">
    <property type="entry name" value="PENTATRICOPEPTIDE REPEAT-CONTAINING PROTEIN"/>
    <property type="match status" value="1"/>
</dbReference>
<evidence type="ECO:0000256" key="1">
    <source>
        <dbReference type="ARBA" id="ARBA00022737"/>
    </source>
</evidence>
<organism evidence="4">
    <name type="scientific">Phaeodactylum tricornutum</name>
    <name type="common">Diatom</name>
    <dbReference type="NCBI Taxonomy" id="2850"/>
    <lineage>
        <taxon>Eukaryota</taxon>
        <taxon>Sar</taxon>
        <taxon>Stramenopiles</taxon>
        <taxon>Ochrophyta</taxon>
        <taxon>Bacillariophyta</taxon>
        <taxon>Bacillariophyceae</taxon>
        <taxon>Bacillariophycidae</taxon>
        <taxon>Naviculales</taxon>
        <taxon>Phaeodactylaceae</taxon>
        <taxon>Phaeodactylum</taxon>
    </lineage>
</organism>
<protein>
    <recommendedName>
        <fullName evidence="3">Smr domain-containing protein</fullName>
    </recommendedName>
</protein>
<dbReference type="InterPro" id="IPR011990">
    <property type="entry name" value="TPR-like_helical_dom_sf"/>
</dbReference>
<dbReference type="Gene3D" id="3.30.1370.110">
    <property type="match status" value="1"/>
</dbReference>
<feature type="signal peptide" evidence="2">
    <location>
        <begin position="1"/>
        <end position="20"/>
    </location>
</feature>
<dbReference type="SUPFAM" id="SSF160443">
    <property type="entry name" value="SMR domain-like"/>
    <property type="match status" value="1"/>
</dbReference>
<dbReference type="Pfam" id="PF01535">
    <property type="entry name" value="PPR"/>
    <property type="match status" value="1"/>
</dbReference>
<reference evidence="4" key="1">
    <citation type="submission" date="2022-02" db="EMBL/GenBank/DDBJ databases">
        <authorList>
            <person name="Giguere J D."/>
        </authorList>
    </citation>
    <scope>NUCLEOTIDE SEQUENCE</scope>
    <source>
        <strain evidence="4">CCAP 1055/1</strain>
    </source>
</reference>
<evidence type="ECO:0000313" key="4">
    <source>
        <dbReference type="EMBL" id="CAG9290631.1"/>
    </source>
</evidence>
<feature type="domain" description="Smr" evidence="3">
    <location>
        <begin position="1089"/>
        <end position="1154"/>
    </location>
</feature>
<proteinExistence type="predicted"/>
<dbReference type="InterPro" id="IPR002885">
    <property type="entry name" value="PPR_rpt"/>
</dbReference>